<name>A0A075HRH0_9ARCH</name>
<dbReference type="EMBL" id="KF901069">
    <property type="protein sequence ID" value="AIF16977.1"/>
    <property type="molecule type" value="Genomic_DNA"/>
</dbReference>
<evidence type="ECO:0000259" key="5">
    <source>
        <dbReference type="Pfam" id="PF22023"/>
    </source>
</evidence>
<evidence type="ECO:0000256" key="1">
    <source>
        <dbReference type="ARBA" id="ARBA00012787"/>
    </source>
</evidence>
<dbReference type="AlphaFoldDB" id="A0A075HRH0"/>
<gene>
    <name evidence="6" type="primary">PUS10</name>
</gene>
<dbReference type="Gene3D" id="3.30.70.2510">
    <property type="match status" value="1"/>
</dbReference>
<feature type="domain" description="Pus10 THUMP" evidence="5">
    <location>
        <begin position="78"/>
        <end position="153"/>
    </location>
</feature>
<keyword evidence="2" id="KW-0819">tRNA processing</keyword>
<evidence type="ECO:0000259" key="4">
    <source>
        <dbReference type="Pfam" id="PF21238"/>
    </source>
</evidence>
<dbReference type="Pfam" id="PF21238">
    <property type="entry name" value="Pus10_C"/>
    <property type="match status" value="1"/>
</dbReference>
<accession>A0A075HRH0</accession>
<reference evidence="6" key="1">
    <citation type="journal article" date="2014" name="Genome Biol. Evol.">
        <title>Pangenome evidence for extensive interdomain horizontal transfer affecting lineage core and shell genes in uncultured planktonic thaumarchaeota and euryarchaeota.</title>
        <authorList>
            <person name="Deschamps P."/>
            <person name="Zivanovic Y."/>
            <person name="Moreira D."/>
            <person name="Rodriguez-Valera F."/>
            <person name="Lopez-Garcia P."/>
        </authorList>
    </citation>
    <scope>NUCLEOTIDE SEQUENCE</scope>
</reference>
<dbReference type="InterPro" id="IPR048741">
    <property type="entry name" value="Pus10-like_C"/>
</dbReference>
<proteinExistence type="predicted"/>
<dbReference type="GO" id="GO:0160148">
    <property type="term" value="F:tRNA pseudouridine(55) synthase activity"/>
    <property type="evidence" value="ECO:0007669"/>
    <property type="project" value="UniProtKB-EC"/>
</dbReference>
<keyword evidence="3" id="KW-0413">Isomerase</keyword>
<feature type="domain" description="Pus10-like C-terminal" evidence="4">
    <location>
        <begin position="167"/>
        <end position="387"/>
    </location>
</feature>
<dbReference type="InterPro" id="IPR039894">
    <property type="entry name" value="Pus10-like"/>
</dbReference>
<dbReference type="InterPro" id="IPR055174">
    <property type="entry name" value="Pus10_THUMP_arc"/>
</dbReference>
<dbReference type="PANTHER" id="PTHR21568">
    <property type="entry name" value="TRNA PSEUDOURIDINE SYNTHASE PUS10"/>
    <property type="match status" value="1"/>
</dbReference>
<dbReference type="NCBIfam" id="TIGR01213">
    <property type="entry name" value="pseudo_Pus10arc"/>
    <property type="match status" value="1"/>
</dbReference>
<organism evidence="6">
    <name type="scientific">uncultured marine thaumarchaeote KM3_75_F06</name>
    <dbReference type="NCBI Taxonomy" id="1456280"/>
    <lineage>
        <taxon>Archaea</taxon>
        <taxon>Nitrososphaerota</taxon>
        <taxon>environmental samples</taxon>
    </lineage>
</organism>
<sequence>MQKYNMLEGNDRILSQSESILKEYDLCDFCLGRFFINLSSFSSARRLGLKIRNSINSKNISECYICRNLFSSLDFYVKMMRDVASRIEFSTFVVGATLKQSVIERDDKIRSEFHLRGVDSIKTEITRELGKRFLRKTKVKIDHLLPDATFTINFRTERCDAKTRHLFLYGRYIKKKRGLSQKQKSCKDCKGKGCIFCNYHGIVLFDGIEGKISQFLYEKFETVRVKFTWIGGEDKTSLVLGNGRPFFAKLLSPKKRNVPLSKKSDLDEIIIHDLRVIDHIPNGSVPFYSIIKISVSTKNNISSKKLKKLKQLVTTPITVSDTNSKKSKKTIHKIKYKKNSLRSFTAEIEVDGGLPIKRFVEGNGVIPNFSDILGTQCTCKKFDINQISLLK</sequence>
<dbReference type="Pfam" id="PF22023">
    <property type="entry name" value="Pus10_THUMP_arc"/>
    <property type="match status" value="1"/>
</dbReference>
<protein>
    <recommendedName>
        <fullName evidence="1">tRNA pseudouridine(55) synthase</fullName>
        <ecNumber evidence="1">5.4.99.25</ecNumber>
    </recommendedName>
</protein>
<evidence type="ECO:0000256" key="2">
    <source>
        <dbReference type="ARBA" id="ARBA00022694"/>
    </source>
</evidence>
<evidence type="ECO:0000256" key="3">
    <source>
        <dbReference type="ARBA" id="ARBA00023235"/>
    </source>
</evidence>
<dbReference type="EC" id="5.4.99.25" evidence="1"/>
<dbReference type="PANTHER" id="PTHR21568:SF0">
    <property type="entry name" value="TRNA PSEUDOURIDINE SYNTHASE PUS10"/>
    <property type="match status" value="1"/>
</dbReference>
<evidence type="ECO:0000313" key="6">
    <source>
        <dbReference type="EMBL" id="AIF16977.1"/>
    </source>
</evidence>
<dbReference type="GO" id="GO:0031119">
    <property type="term" value="P:tRNA pseudouridine synthesis"/>
    <property type="evidence" value="ECO:0007669"/>
    <property type="project" value="TreeGrafter"/>
</dbReference>